<keyword evidence="2" id="KW-1185">Reference proteome</keyword>
<comment type="caution">
    <text evidence="1">The sequence shown here is derived from an EMBL/GenBank/DDBJ whole genome shotgun (WGS) entry which is preliminary data.</text>
</comment>
<gene>
    <name evidence="1" type="ORF">ACFQGB_05090</name>
</gene>
<dbReference type="EMBL" id="JBHSXN010000001">
    <property type="protein sequence ID" value="MFC6952230.1"/>
    <property type="molecule type" value="Genomic_DNA"/>
</dbReference>
<dbReference type="Proteomes" id="UP001596395">
    <property type="component" value="Unassembled WGS sequence"/>
</dbReference>
<evidence type="ECO:0000313" key="1">
    <source>
        <dbReference type="EMBL" id="MFC6952230.1"/>
    </source>
</evidence>
<sequence length="248" mass="27597">MSTGQQQFTRRSLARNFPWSEGHVPTSSWEFSTNTPGELSTVARFQAPRPIWLREDRELSLVVPAYETKTVDDTADNSETFKLSHNLLESPATNNIVVYDDGTRVSGSALTVDYAADSFDYSSPNTGTTLDIYYVPRDPATVKFKKTAPGGGASFGQDLFSIPTAIAHTRDQIEEPLSFDLNRTELQPFVPRKWEVVMQVKADYTVKFEEPTRGTEATNALLSLPREQTENRIPGLKDAVKADIAELS</sequence>
<evidence type="ECO:0000313" key="2">
    <source>
        <dbReference type="Proteomes" id="UP001596395"/>
    </source>
</evidence>
<name>A0ABD5VA96_9EURY</name>
<proteinExistence type="predicted"/>
<accession>A0ABD5VA96</accession>
<protein>
    <submittedName>
        <fullName evidence="1">Uncharacterized protein</fullName>
    </submittedName>
</protein>
<dbReference type="RefSeq" id="WP_336349221.1">
    <property type="nucleotide sequence ID" value="NZ_JAZAQL010000001.1"/>
</dbReference>
<organism evidence="1 2">
    <name type="scientific">Halorubellus litoreus</name>
    <dbReference type="NCBI Taxonomy" id="755308"/>
    <lineage>
        <taxon>Archaea</taxon>
        <taxon>Methanobacteriati</taxon>
        <taxon>Methanobacteriota</taxon>
        <taxon>Stenosarchaea group</taxon>
        <taxon>Halobacteria</taxon>
        <taxon>Halobacteriales</taxon>
        <taxon>Halorubellaceae</taxon>
        <taxon>Halorubellus</taxon>
    </lineage>
</organism>
<dbReference type="AlphaFoldDB" id="A0ABD5VA96"/>
<reference evidence="1 2" key="1">
    <citation type="journal article" date="2019" name="Int. J. Syst. Evol. Microbiol.">
        <title>The Global Catalogue of Microorganisms (GCM) 10K type strain sequencing project: providing services to taxonomists for standard genome sequencing and annotation.</title>
        <authorList>
            <consortium name="The Broad Institute Genomics Platform"/>
            <consortium name="The Broad Institute Genome Sequencing Center for Infectious Disease"/>
            <person name="Wu L."/>
            <person name="Ma J."/>
        </authorList>
    </citation>
    <scope>NUCLEOTIDE SEQUENCE [LARGE SCALE GENOMIC DNA]</scope>
    <source>
        <strain evidence="1 2">GX26</strain>
    </source>
</reference>